<keyword evidence="1" id="KW-1133">Transmembrane helix</keyword>
<keyword evidence="1" id="KW-0812">Transmembrane</keyword>
<organism evidence="2 3">
    <name type="scientific">Candidatus Corynebacterium intestinavium</name>
    <dbReference type="NCBI Taxonomy" id="2838531"/>
    <lineage>
        <taxon>Bacteria</taxon>
        <taxon>Bacillati</taxon>
        <taxon>Actinomycetota</taxon>
        <taxon>Actinomycetes</taxon>
        <taxon>Mycobacteriales</taxon>
        <taxon>Corynebacteriaceae</taxon>
        <taxon>Corynebacterium</taxon>
    </lineage>
</organism>
<accession>A0A9D2UCL8</accession>
<name>A0A9D2UCL8_9CORY</name>
<proteinExistence type="predicted"/>
<evidence type="ECO:0000313" key="3">
    <source>
        <dbReference type="Proteomes" id="UP000823907"/>
    </source>
</evidence>
<keyword evidence="1" id="KW-0472">Membrane</keyword>
<evidence type="ECO:0000313" key="2">
    <source>
        <dbReference type="EMBL" id="HJD49963.1"/>
    </source>
</evidence>
<gene>
    <name evidence="2" type="ORF">H9907_07740</name>
</gene>
<dbReference type="EMBL" id="DWUR01000126">
    <property type="protein sequence ID" value="HJD49963.1"/>
    <property type="molecule type" value="Genomic_DNA"/>
</dbReference>
<dbReference type="Proteomes" id="UP000823907">
    <property type="component" value="Unassembled WGS sequence"/>
</dbReference>
<feature type="non-terminal residue" evidence="2">
    <location>
        <position position="1"/>
    </location>
</feature>
<evidence type="ECO:0000256" key="1">
    <source>
        <dbReference type="SAM" id="Phobius"/>
    </source>
</evidence>
<comment type="caution">
    <text evidence="2">The sequence shown here is derived from an EMBL/GenBank/DDBJ whole genome shotgun (WGS) entry which is preliminary data.</text>
</comment>
<protein>
    <submittedName>
        <fullName evidence="2">Uncharacterized protein</fullName>
    </submittedName>
</protein>
<reference evidence="2" key="2">
    <citation type="submission" date="2021-04" db="EMBL/GenBank/DDBJ databases">
        <authorList>
            <person name="Gilroy R."/>
        </authorList>
    </citation>
    <scope>NUCLEOTIDE SEQUENCE</scope>
    <source>
        <strain evidence="2">5925</strain>
    </source>
</reference>
<feature type="transmembrane region" description="Helical" evidence="1">
    <location>
        <begin position="15"/>
        <end position="32"/>
    </location>
</feature>
<sequence>ETYAFEPGLWLLGNSQGWTGLILFCVLLIHAWKAKPVGGVGYAASHEENKPSPAVEEAR</sequence>
<reference evidence="2" key="1">
    <citation type="journal article" date="2021" name="PeerJ">
        <title>Extensive microbial diversity within the chicken gut microbiome revealed by metagenomics and culture.</title>
        <authorList>
            <person name="Gilroy R."/>
            <person name="Ravi A."/>
            <person name="Getino M."/>
            <person name="Pursley I."/>
            <person name="Horton D.L."/>
            <person name="Alikhan N.F."/>
            <person name="Baker D."/>
            <person name="Gharbi K."/>
            <person name="Hall N."/>
            <person name="Watson M."/>
            <person name="Adriaenssens E.M."/>
            <person name="Foster-Nyarko E."/>
            <person name="Jarju S."/>
            <person name="Secka A."/>
            <person name="Antonio M."/>
            <person name="Oren A."/>
            <person name="Chaudhuri R.R."/>
            <person name="La Ragione R."/>
            <person name="Hildebrand F."/>
            <person name="Pallen M.J."/>
        </authorList>
    </citation>
    <scope>NUCLEOTIDE SEQUENCE</scope>
    <source>
        <strain evidence="2">5925</strain>
    </source>
</reference>
<dbReference type="AlphaFoldDB" id="A0A9D2UCL8"/>